<dbReference type="Proteomes" id="UP000095512">
    <property type="component" value="Unassembled WGS sequence"/>
</dbReference>
<sequence>MYVVIINGSPRVQKYSNTEKIIASFTKGFKENPIANHGKQFRRHTERIGKF</sequence>
<name>A0A174UIK2_9FIRM</name>
<dbReference type="RefSeq" id="WP_155521230.1">
    <property type="nucleotide sequence ID" value="NZ_CZAB01000119.1"/>
</dbReference>
<evidence type="ECO:0000313" key="4">
    <source>
        <dbReference type="Proteomes" id="UP000251853"/>
    </source>
</evidence>
<dbReference type="Proteomes" id="UP000251853">
    <property type="component" value="Unassembled WGS sequence"/>
</dbReference>
<reference evidence="2 4" key="2">
    <citation type="submission" date="2018-06" db="EMBL/GenBank/DDBJ databases">
        <authorList>
            <consortium name="Pathogen Informatics"/>
            <person name="Doyle S."/>
        </authorList>
    </citation>
    <scope>NUCLEOTIDE SEQUENCE [LARGE SCALE GENOMIC DNA]</scope>
    <source>
        <strain evidence="2 4">NCTC11224</strain>
    </source>
</reference>
<gene>
    <name evidence="1" type="ORF">ERS852480_05187</name>
    <name evidence="2" type="ORF">NCTC11224_04817</name>
</gene>
<dbReference type="EMBL" id="CZAB01000119">
    <property type="protein sequence ID" value="CUQ22183.1"/>
    <property type="molecule type" value="Genomic_DNA"/>
</dbReference>
<protein>
    <submittedName>
        <fullName evidence="1">Uncharacterized protein</fullName>
    </submittedName>
</protein>
<reference evidence="1 3" key="1">
    <citation type="submission" date="2015-09" db="EMBL/GenBank/DDBJ databases">
        <authorList>
            <consortium name="Pathogen Informatics"/>
        </authorList>
    </citation>
    <scope>NUCLEOTIDE SEQUENCE [LARGE SCALE GENOMIC DNA]</scope>
    <source>
        <strain evidence="1 3">2789STDY5834865</strain>
    </source>
</reference>
<dbReference type="InterPro" id="IPR029039">
    <property type="entry name" value="Flavoprotein-like_sf"/>
</dbReference>
<evidence type="ECO:0000313" key="2">
    <source>
        <dbReference type="EMBL" id="SQB15733.1"/>
    </source>
</evidence>
<keyword evidence="4" id="KW-1185">Reference proteome</keyword>
<dbReference type="SUPFAM" id="SSF52218">
    <property type="entry name" value="Flavoproteins"/>
    <property type="match status" value="1"/>
</dbReference>
<evidence type="ECO:0000313" key="1">
    <source>
        <dbReference type="EMBL" id="CUQ22183.1"/>
    </source>
</evidence>
<organism evidence="1 3">
    <name type="scientific">Enterocloster clostridioformis</name>
    <dbReference type="NCBI Taxonomy" id="1531"/>
    <lineage>
        <taxon>Bacteria</taxon>
        <taxon>Bacillati</taxon>
        <taxon>Bacillota</taxon>
        <taxon>Clostridia</taxon>
        <taxon>Lachnospirales</taxon>
        <taxon>Lachnospiraceae</taxon>
        <taxon>Enterocloster</taxon>
    </lineage>
</organism>
<dbReference type="AlphaFoldDB" id="A0A174UIK2"/>
<accession>A0A174UIK2</accession>
<proteinExistence type="predicted"/>
<evidence type="ECO:0000313" key="3">
    <source>
        <dbReference type="Proteomes" id="UP000095512"/>
    </source>
</evidence>
<dbReference type="EMBL" id="UAVW01000018">
    <property type="protein sequence ID" value="SQB15733.1"/>
    <property type="molecule type" value="Genomic_DNA"/>
</dbReference>